<proteinExistence type="predicted"/>
<dbReference type="Proteomes" id="UP001153642">
    <property type="component" value="Unassembled WGS sequence"/>
</dbReference>
<protein>
    <submittedName>
        <fullName evidence="1">DUF5695 domain-containing protein</fullName>
    </submittedName>
</protein>
<evidence type="ECO:0000313" key="2">
    <source>
        <dbReference type="Proteomes" id="UP001153642"/>
    </source>
</evidence>
<dbReference type="EMBL" id="JAPMUA010000002">
    <property type="protein sequence ID" value="MDG3585715.1"/>
    <property type="molecule type" value="Genomic_DNA"/>
</dbReference>
<name>A0ABT6FR58_9FLAO</name>
<dbReference type="Pfam" id="PF18951">
    <property type="entry name" value="DUF5695"/>
    <property type="match status" value="1"/>
</dbReference>
<keyword evidence="2" id="KW-1185">Reference proteome</keyword>
<dbReference type="InterPro" id="IPR043750">
    <property type="entry name" value="DUF5695"/>
</dbReference>
<accession>A0ABT6FR58</accession>
<dbReference type="RefSeq" id="WP_277899028.1">
    <property type="nucleotide sequence ID" value="NZ_JAPMUA010000002.1"/>
</dbReference>
<sequence>MINQRLQKSLILILFMVLAFKGHSQEYWDNITGRPSTLGVEKGFVEVKTAQFHLKLVKASQTVAGLAPAEDTTFNFTPGERLKIRDKDSLYHLGDINLMLKTGQGQWKDYSSAYTRKPVSQISSEGNILAASDMANTFPKDIPLSIKRYYENDNGDLVLRFVLTNPGKESVEIGALGIPMVFNNILEGKSLDEAHADNVFFDPYIGMDAGYLEVKHLNGKGTALLVLPQENMPFQAYRPLLNDPTRRSIVFEGFHEWMPLSKAYAETQWKGVKQWNTPTSTVLQPGEKRDFAIKFVLAKNIREIQQTVLKNKMPVAVGIPGYVLPQDVDGRLFVKSPSEVKKITIKPEGAVSIRKKETLKNGYVEYMVEGQQWGRARIVIEYKDGKQQTINYKIIKPEAEVIANLGNFLTTKQWFDNEKDPFNRAPSVISYDYEAKQQVAQDSRAWIAGLSDEGGAGSWLAAMMKQYAQPDKDEIEKLSGFVHKTLWGGIQYADGKNKYGVKKSMFYYQPDSMPKNTYNDTVNYKTWAAWNHKHANDPGRSYNYPHVTAAYWVMYRLARYHTKLVTEKPWNWYLKQAYHTAIAMTKLAPYYAQFGQMEGTVFLCVLKDLQHEGLDELALDLEQKMKARADHWKSLNYPFGSEMPWDSTGQEEVFMWSDYFGYAGKANVTLNAILAYMPTMPHWAYNGNARRYWDFLYGGKLSRVERQIHHYGSALNAIPVLKAYQNSPNDFYLLKVGYGGLMGGIANITEDGFGPAAFHSFPQTLAIDYLSGDYGSGFFGYAVNSASYLTKTANFGWVSFGGNIKAEKKQVEMSLTTAARNKVFIAPEALLITLDAGSMDKVIYNEEKRRVILYLNPKNEYTPNAYIRTNKKIELPFKKDKGAFLIPLKNSIQPIEIQL</sequence>
<reference evidence="1" key="1">
    <citation type="submission" date="2022-11" db="EMBL/GenBank/DDBJ databases">
        <title>High-quality draft genome sequence of Galbibacter sp. strain CMA-7.</title>
        <authorList>
            <person name="Wei L."/>
            <person name="Dong C."/>
            <person name="Shao Z."/>
        </authorList>
    </citation>
    <scope>NUCLEOTIDE SEQUENCE</scope>
    <source>
        <strain evidence="1">CMA-7</strain>
    </source>
</reference>
<comment type="caution">
    <text evidence="1">The sequence shown here is derived from an EMBL/GenBank/DDBJ whole genome shotgun (WGS) entry which is preliminary data.</text>
</comment>
<gene>
    <name evidence="1" type="ORF">OSR52_07525</name>
</gene>
<evidence type="ECO:0000313" key="1">
    <source>
        <dbReference type="EMBL" id="MDG3585715.1"/>
    </source>
</evidence>
<organism evidence="1 2">
    <name type="scientific">Galbibacter pacificus</name>
    <dbReference type="NCBI Taxonomy" id="2996052"/>
    <lineage>
        <taxon>Bacteria</taxon>
        <taxon>Pseudomonadati</taxon>
        <taxon>Bacteroidota</taxon>
        <taxon>Flavobacteriia</taxon>
        <taxon>Flavobacteriales</taxon>
        <taxon>Flavobacteriaceae</taxon>
        <taxon>Galbibacter</taxon>
    </lineage>
</organism>